<dbReference type="Pfam" id="PF13812">
    <property type="entry name" value="PPR_3"/>
    <property type="match status" value="1"/>
</dbReference>
<proteinExistence type="inferred from homology"/>
<evidence type="ECO:0000256" key="1">
    <source>
        <dbReference type="ARBA" id="ARBA00007626"/>
    </source>
</evidence>
<reference evidence="4" key="1">
    <citation type="submission" date="2019-03" db="EMBL/GenBank/DDBJ databases">
        <authorList>
            <person name="Mank J."/>
            <person name="Almeida P."/>
        </authorList>
    </citation>
    <scope>NUCLEOTIDE SEQUENCE</scope>
    <source>
        <strain evidence="4">78183</strain>
    </source>
</reference>
<dbReference type="InterPro" id="IPR002885">
    <property type="entry name" value="PPR_rpt"/>
</dbReference>
<evidence type="ECO:0000256" key="3">
    <source>
        <dbReference type="PROSITE-ProRule" id="PRU00708"/>
    </source>
</evidence>
<dbReference type="Gene3D" id="1.25.40.10">
    <property type="entry name" value="Tetratricopeptide repeat domain"/>
    <property type="match status" value="2"/>
</dbReference>
<evidence type="ECO:0000256" key="2">
    <source>
        <dbReference type="ARBA" id="ARBA00022737"/>
    </source>
</evidence>
<dbReference type="PANTHER" id="PTHR47941">
    <property type="entry name" value="PENTATRICOPEPTIDE REPEAT-CONTAINING PROTEIN 3, MITOCHONDRIAL"/>
    <property type="match status" value="1"/>
</dbReference>
<sequence length="117" mass="13122">MKDEGISPDVYSYSILVNAFCKEGDIESEMEHCNKKPPLVCCSSVLMGLCMKGLVKDCLNFFHELSAKGYKHDLISYSTLIHGFLKGHNMKSANNLVQEMRKNGLVPDAVIYNSLFQ</sequence>
<dbReference type="InterPro" id="IPR011990">
    <property type="entry name" value="TPR-like_helical_dom_sf"/>
</dbReference>
<organism evidence="4">
    <name type="scientific">Salix viminalis</name>
    <name type="common">Common osier</name>
    <name type="synonym">Basket willow</name>
    <dbReference type="NCBI Taxonomy" id="40686"/>
    <lineage>
        <taxon>Eukaryota</taxon>
        <taxon>Viridiplantae</taxon>
        <taxon>Streptophyta</taxon>
        <taxon>Embryophyta</taxon>
        <taxon>Tracheophyta</taxon>
        <taxon>Spermatophyta</taxon>
        <taxon>Magnoliopsida</taxon>
        <taxon>eudicotyledons</taxon>
        <taxon>Gunneridae</taxon>
        <taxon>Pentapetalae</taxon>
        <taxon>rosids</taxon>
        <taxon>fabids</taxon>
        <taxon>Malpighiales</taxon>
        <taxon>Salicaceae</taxon>
        <taxon>Saliceae</taxon>
        <taxon>Salix</taxon>
    </lineage>
</organism>
<protein>
    <recommendedName>
        <fullName evidence="5">Pentacotripeptide-repeat region of PRORP domain-containing protein</fullName>
    </recommendedName>
</protein>
<keyword evidence="2" id="KW-0677">Repeat</keyword>
<comment type="similarity">
    <text evidence="1">Belongs to the PPR family. P subfamily.</text>
</comment>
<accession>A0A6N2KT17</accession>
<evidence type="ECO:0008006" key="5">
    <source>
        <dbReference type="Google" id="ProtNLM"/>
    </source>
</evidence>
<evidence type="ECO:0000313" key="4">
    <source>
        <dbReference type="EMBL" id="VFU31121.1"/>
    </source>
</evidence>
<feature type="repeat" description="PPR" evidence="3">
    <location>
        <begin position="73"/>
        <end position="107"/>
    </location>
</feature>
<dbReference type="EMBL" id="CAADRP010000668">
    <property type="protein sequence ID" value="VFU31121.1"/>
    <property type="molecule type" value="Genomic_DNA"/>
</dbReference>
<dbReference type="AlphaFoldDB" id="A0A6N2KT17"/>
<dbReference type="Pfam" id="PF12854">
    <property type="entry name" value="PPR_1"/>
    <property type="match status" value="1"/>
</dbReference>
<gene>
    <name evidence="4" type="ORF">SVIM_LOCUS126775</name>
</gene>
<dbReference type="NCBIfam" id="TIGR00756">
    <property type="entry name" value="PPR"/>
    <property type="match status" value="2"/>
</dbReference>
<dbReference type="PROSITE" id="PS51375">
    <property type="entry name" value="PPR"/>
    <property type="match status" value="1"/>
</dbReference>
<name>A0A6N2KT17_SALVM</name>